<organism evidence="1">
    <name type="scientific">Magallana gigas</name>
    <name type="common">Pacific oyster</name>
    <name type="synonym">Crassostrea gigas</name>
    <dbReference type="NCBI Taxonomy" id="29159"/>
    <lineage>
        <taxon>Eukaryota</taxon>
        <taxon>Metazoa</taxon>
        <taxon>Spiralia</taxon>
        <taxon>Lophotrochozoa</taxon>
        <taxon>Mollusca</taxon>
        <taxon>Bivalvia</taxon>
        <taxon>Autobranchia</taxon>
        <taxon>Pteriomorphia</taxon>
        <taxon>Ostreida</taxon>
        <taxon>Ostreoidea</taxon>
        <taxon>Ostreidae</taxon>
        <taxon>Magallana</taxon>
    </lineage>
</organism>
<dbReference type="AlphaFoldDB" id="K1R948"/>
<proteinExistence type="predicted"/>
<name>K1R948_MAGGI</name>
<dbReference type="InParanoid" id="K1R948"/>
<dbReference type="HOGENOM" id="CLU_1671055_0_0_1"/>
<dbReference type="EMBL" id="JH816160">
    <property type="protein sequence ID" value="EKC42318.1"/>
    <property type="molecule type" value="Genomic_DNA"/>
</dbReference>
<reference evidence="1" key="1">
    <citation type="journal article" date="2012" name="Nature">
        <title>The oyster genome reveals stress adaptation and complexity of shell formation.</title>
        <authorList>
            <person name="Zhang G."/>
            <person name="Fang X."/>
            <person name="Guo X."/>
            <person name="Li L."/>
            <person name="Luo R."/>
            <person name="Xu F."/>
            <person name="Yang P."/>
            <person name="Zhang L."/>
            <person name="Wang X."/>
            <person name="Qi H."/>
            <person name="Xiong Z."/>
            <person name="Que H."/>
            <person name="Xie Y."/>
            <person name="Holland P.W."/>
            <person name="Paps J."/>
            <person name="Zhu Y."/>
            <person name="Wu F."/>
            <person name="Chen Y."/>
            <person name="Wang J."/>
            <person name="Peng C."/>
            <person name="Meng J."/>
            <person name="Yang L."/>
            <person name="Liu J."/>
            <person name="Wen B."/>
            <person name="Zhang N."/>
            <person name="Huang Z."/>
            <person name="Zhu Q."/>
            <person name="Feng Y."/>
            <person name="Mount A."/>
            <person name="Hedgecock D."/>
            <person name="Xu Z."/>
            <person name="Liu Y."/>
            <person name="Domazet-Loso T."/>
            <person name="Du Y."/>
            <person name="Sun X."/>
            <person name="Zhang S."/>
            <person name="Liu B."/>
            <person name="Cheng P."/>
            <person name="Jiang X."/>
            <person name="Li J."/>
            <person name="Fan D."/>
            <person name="Wang W."/>
            <person name="Fu W."/>
            <person name="Wang T."/>
            <person name="Wang B."/>
            <person name="Zhang J."/>
            <person name="Peng Z."/>
            <person name="Li Y."/>
            <person name="Li N."/>
            <person name="Wang J."/>
            <person name="Chen M."/>
            <person name="He Y."/>
            <person name="Tan F."/>
            <person name="Song X."/>
            <person name="Zheng Q."/>
            <person name="Huang R."/>
            <person name="Yang H."/>
            <person name="Du X."/>
            <person name="Chen L."/>
            <person name="Yang M."/>
            <person name="Gaffney P.M."/>
            <person name="Wang S."/>
            <person name="Luo L."/>
            <person name="She Z."/>
            <person name="Ming Y."/>
            <person name="Huang W."/>
            <person name="Zhang S."/>
            <person name="Huang B."/>
            <person name="Zhang Y."/>
            <person name="Qu T."/>
            <person name="Ni P."/>
            <person name="Miao G."/>
            <person name="Wang J."/>
            <person name="Wang Q."/>
            <person name="Steinberg C.E."/>
            <person name="Wang H."/>
            <person name="Li N."/>
            <person name="Qian L."/>
            <person name="Zhang G."/>
            <person name="Li Y."/>
            <person name="Yang H."/>
            <person name="Liu X."/>
            <person name="Wang J."/>
            <person name="Yin Y."/>
            <person name="Wang J."/>
        </authorList>
    </citation>
    <scope>NUCLEOTIDE SEQUENCE [LARGE SCALE GENOMIC DNA]</scope>
    <source>
        <strain evidence="1">05x7-T-G4-1.051#20</strain>
    </source>
</reference>
<evidence type="ECO:0000313" key="1">
    <source>
        <dbReference type="EMBL" id="EKC42318.1"/>
    </source>
</evidence>
<sequence length="158" mass="18096">MARKKTVMTIQQPYRQEHSQDYHLQFYFRVAEKLTEDEMVNQKFRKLWSLAKIGSTQEQQLQLTRVNRPLGGTQSCDVAIIGPGDRDKPEVIIENLRSVSLLLPQVCSAFMESGKINSRLVGFKGSSLARVFGCMDYKQIILRAGIRGLDMLRGDQRF</sequence>
<accession>K1R948</accession>
<protein>
    <submittedName>
        <fullName evidence="1">Uncharacterized protein</fullName>
    </submittedName>
</protein>
<gene>
    <name evidence="1" type="ORF">CGI_10024775</name>
</gene>